<dbReference type="InterPro" id="IPR040256">
    <property type="entry name" value="At4g02000-like"/>
</dbReference>
<reference evidence="4" key="1">
    <citation type="journal article" date="2019" name="Gigascience">
        <title>De novo genome assembly of the endangered Acer yangbiense, a plant species with extremely small populations endemic to Yunnan Province, China.</title>
        <authorList>
            <person name="Yang J."/>
            <person name="Wariss H.M."/>
            <person name="Tao L."/>
            <person name="Zhang R."/>
            <person name="Yun Q."/>
            <person name="Hollingsworth P."/>
            <person name="Dao Z."/>
            <person name="Luo G."/>
            <person name="Guo H."/>
            <person name="Ma Y."/>
            <person name="Sun W."/>
        </authorList>
    </citation>
    <scope>NUCLEOTIDE SEQUENCE [LARGE SCALE GENOMIC DNA]</scope>
    <source>
        <strain evidence="4">cv. Malutang</strain>
    </source>
</reference>
<dbReference type="InterPro" id="IPR025558">
    <property type="entry name" value="DUF4283"/>
</dbReference>
<comment type="caution">
    <text evidence="3">The sequence shown here is derived from an EMBL/GenBank/DDBJ whole genome shotgun (WGS) entry which is preliminary data.</text>
</comment>
<evidence type="ECO:0000259" key="1">
    <source>
        <dbReference type="Pfam" id="PF14111"/>
    </source>
</evidence>
<dbReference type="OrthoDB" id="1748760at2759"/>
<dbReference type="PANTHER" id="PTHR31286">
    <property type="entry name" value="GLYCINE-RICH CELL WALL STRUCTURAL PROTEIN 1.8-LIKE"/>
    <property type="match status" value="1"/>
</dbReference>
<evidence type="ECO:0000313" key="4">
    <source>
        <dbReference type="Proteomes" id="UP000323000"/>
    </source>
</evidence>
<proteinExistence type="predicted"/>
<sequence length="357" mass="39868">MMSADEVARLCASMTLKEREGPVWMLKPDLKNAGMKRMATSLVGKVLTNKMVHRDGFQEIMRKIWQTSEGVEIESISGNIFAFHFQNSDDKRRIISGGPWSFNNALIVMEEPEGKGDINRMKVESVMLLKYERLPKFCFRCGFLGHTTKDYPNQPKGIDTVNGEEFLFRGGGRRSDQRGTADQTVLESLGPNVSREKLEGFEISKAVSIQDKRDMGFKMGGNPIDHMDTMQRPTNEGEVGLKLVEQKFGPFGLEGNGTQKLEKSQLSVSDWLRLPSPGWANNQDTSYNSVGLDVLDVLGLRVANGQSKDPISGTSEEADRVIVLSTGENHIIFEAKNPQINLGEPNLVSTWKRRAKN</sequence>
<protein>
    <recommendedName>
        <fullName evidence="5">CCHC-type domain-containing protein</fullName>
    </recommendedName>
</protein>
<dbReference type="EMBL" id="VAHF01000005">
    <property type="protein sequence ID" value="TXG60810.1"/>
    <property type="molecule type" value="Genomic_DNA"/>
</dbReference>
<dbReference type="PANTHER" id="PTHR31286:SF167">
    <property type="entry name" value="OS09G0268800 PROTEIN"/>
    <property type="match status" value="1"/>
</dbReference>
<accession>A0A5C7HV62</accession>
<evidence type="ECO:0008006" key="5">
    <source>
        <dbReference type="Google" id="ProtNLM"/>
    </source>
</evidence>
<feature type="domain" description="Zinc knuckle CX2CX4HX4C" evidence="2">
    <location>
        <begin position="129"/>
        <end position="152"/>
    </location>
</feature>
<dbReference type="Proteomes" id="UP000323000">
    <property type="component" value="Chromosome 5"/>
</dbReference>
<evidence type="ECO:0000259" key="2">
    <source>
        <dbReference type="Pfam" id="PF14392"/>
    </source>
</evidence>
<dbReference type="AlphaFoldDB" id="A0A5C7HV62"/>
<gene>
    <name evidence="3" type="ORF">EZV62_012173</name>
</gene>
<name>A0A5C7HV62_9ROSI</name>
<dbReference type="Pfam" id="PF14392">
    <property type="entry name" value="zf-CCHC_4"/>
    <property type="match status" value="1"/>
</dbReference>
<feature type="domain" description="DUF4283" evidence="1">
    <location>
        <begin position="38"/>
        <end position="110"/>
    </location>
</feature>
<evidence type="ECO:0000313" key="3">
    <source>
        <dbReference type="EMBL" id="TXG60810.1"/>
    </source>
</evidence>
<organism evidence="3 4">
    <name type="scientific">Acer yangbiense</name>
    <dbReference type="NCBI Taxonomy" id="1000413"/>
    <lineage>
        <taxon>Eukaryota</taxon>
        <taxon>Viridiplantae</taxon>
        <taxon>Streptophyta</taxon>
        <taxon>Embryophyta</taxon>
        <taxon>Tracheophyta</taxon>
        <taxon>Spermatophyta</taxon>
        <taxon>Magnoliopsida</taxon>
        <taxon>eudicotyledons</taxon>
        <taxon>Gunneridae</taxon>
        <taxon>Pentapetalae</taxon>
        <taxon>rosids</taxon>
        <taxon>malvids</taxon>
        <taxon>Sapindales</taxon>
        <taxon>Sapindaceae</taxon>
        <taxon>Hippocastanoideae</taxon>
        <taxon>Acereae</taxon>
        <taxon>Acer</taxon>
    </lineage>
</organism>
<dbReference type="InterPro" id="IPR025836">
    <property type="entry name" value="Zn_knuckle_CX2CX4HX4C"/>
</dbReference>
<dbReference type="Pfam" id="PF14111">
    <property type="entry name" value="DUF4283"/>
    <property type="match status" value="1"/>
</dbReference>
<keyword evidence="4" id="KW-1185">Reference proteome</keyword>